<evidence type="ECO:0000256" key="11">
    <source>
        <dbReference type="SAM" id="MobiDB-lite"/>
    </source>
</evidence>
<sequence>MNRFLPNVKSSFALQLREFKVSSPAFVHAFIDSPAHKPHWLRRQRKSVPLQRVYPGPVLEKGKFGAYYIPFFEGRENSVNSVEKIWESPARRGRSSSIMKSTVTFLSTPTADTPGTTLLLHFDDKRYIIGDVAEGTQRAAIQRKLGLSKVSDIFLTGNIGWGTAGGILGMILTLADIATLQLEEKKKVAEKTRVKQGLQGTGDPIEKQWLNIHGGKNLTHLLATARRFVFRKGMPLYTNEFRPRPDSPANLSEPTWKDNRIKVWAMVIESDTAVSRRKRSHEEFSDEKPSTSADGKIETPAEREDREDQMRRSVVSSMFQSEWRLDALVRKMLSEVERPAGIWLRNAQGQIEKYHGPLMSEDPSVKDFEVLVRNPWPGALIETLPPTTPSTNSVCYFIKNYPQRGKFNPTVAKSLGVVPGPAFRQLAEGTAVTTAEGQIVTPDMVLAKGSDGGGFAVIELPDSSYVAPLLARSEWSTDIVMSGIGAIIWILGPGVAEDARLYKFMKERSEMKHIVSSKDCCSNYIALESPASAAIRLNRVDPERFPVPKFSNEAILTPNESLPYIQARIGHVIQLEPKVELQEKDIVPYLDMSSVFKEEMPEVIELADTAQKQVMSAKFQANLEESQKDIPCKDAEVIALGTGSALPSKYRNVSATLLRVPGYGNYLFDCGENTLGQLKRVFGDELPGILLDLKAIWISHLHADHHLGTASVVKEWSRETAANENTKNTSLVVASHDGMTNWLKEFSQVEDFGYERVRPVLMTRESDYNYRFSAEQTQVFGLTSIKACAVEHCHGALAVAFNFPNGFKVAYSGDCRPSNKFVEIGKDATLLIHEATFDDMLRNDAIAKKHSTTSEALSIGTRMNARRILLTHFSQRYQKIPVMNKDGRDQVAIVAFDYMRCKIEDFAKLDAFKPALMKLYEDKEE</sequence>
<comment type="catalytic activity">
    <reaction evidence="1">
        <text>Endonucleolytic cleavage of RNA, removing extra 3' nucleotides from tRNA precursor, generating 3' termini of tRNAs. A 3'-hydroxy group is left at the tRNA terminus and a 5'-phosphoryl group is left at the trailer molecule.</text>
        <dbReference type="EC" id="3.1.26.11"/>
    </reaction>
</comment>
<dbReference type="GO" id="GO:0005739">
    <property type="term" value="C:mitochondrion"/>
    <property type="evidence" value="ECO:0007669"/>
    <property type="project" value="TreeGrafter"/>
</dbReference>
<dbReference type="InterPro" id="IPR001279">
    <property type="entry name" value="Metallo-B-lactamas"/>
</dbReference>
<keyword evidence="8" id="KW-0255">Endonuclease</keyword>
<comment type="caution">
    <text evidence="13">The sequence shown here is derived from an EMBL/GenBank/DDBJ whole genome shotgun (WGS) entry which is preliminary data.</text>
</comment>
<evidence type="ECO:0000256" key="5">
    <source>
        <dbReference type="ARBA" id="ARBA00022694"/>
    </source>
</evidence>
<dbReference type="EC" id="3.1.26.11" evidence="4"/>
<evidence type="ECO:0000256" key="8">
    <source>
        <dbReference type="ARBA" id="ARBA00022759"/>
    </source>
</evidence>
<reference evidence="13" key="1">
    <citation type="submission" date="2023-06" db="EMBL/GenBank/DDBJ databases">
        <title>Draft genome of Marssonina rosae.</title>
        <authorList>
            <person name="Cheng Q."/>
        </authorList>
    </citation>
    <scope>NUCLEOTIDE SEQUENCE</scope>
    <source>
        <strain evidence="13">R4</strain>
    </source>
</reference>
<evidence type="ECO:0000313" key="13">
    <source>
        <dbReference type="EMBL" id="KAK2630184.1"/>
    </source>
</evidence>
<comment type="cofactor">
    <cofactor evidence="2">
        <name>Zn(2+)</name>
        <dbReference type="ChEBI" id="CHEBI:29105"/>
    </cofactor>
</comment>
<name>A0AAD9WHZ1_9HELO</name>
<protein>
    <recommendedName>
        <fullName evidence="4">ribonuclease Z</fullName>
        <ecNumber evidence="4">3.1.26.11</ecNumber>
    </recommendedName>
</protein>
<dbReference type="Gene3D" id="3.60.15.10">
    <property type="entry name" value="Ribonuclease Z/Hydroxyacylglutathione hydrolase-like"/>
    <property type="match status" value="2"/>
</dbReference>
<evidence type="ECO:0000256" key="2">
    <source>
        <dbReference type="ARBA" id="ARBA00001947"/>
    </source>
</evidence>
<evidence type="ECO:0000313" key="14">
    <source>
        <dbReference type="Proteomes" id="UP001285354"/>
    </source>
</evidence>
<dbReference type="InterPro" id="IPR047151">
    <property type="entry name" value="RNZ2-like"/>
</dbReference>
<dbReference type="PANTHER" id="PTHR12553:SF49">
    <property type="entry name" value="ZINC PHOSPHODIESTERASE ELAC PROTEIN 2"/>
    <property type="match status" value="1"/>
</dbReference>
<keyword evidence="14" id="KW-1185">Reference proteome</keyword>
<dbReference type="GO" id="GO:0046872">
    <property type="term" value="F:metal ion binding"/>
    <property type="evidence" value="ECO:0007669"/>
    <property type="project" value="UniProtKB-KW"/>
</dbReference>
<dbReference type="InterPro" id="IPR036866">
    <property type="entry name" value="RibonucZ/Hydroxyglut_hydro"/>
</dbReference>
<feature type="region of interest" description="Disordered" evidence="11">
    <location>
        <begin position="275"/>
        <end position="310"/>
    </location>
</feature>
<dbReference type="PANTHER" id="PTHR12553">
    <property type="entry name" value="ZINC PHOSPHODIESTERASE ELAC PROTEIN 2"/>
    <property type="match status" value="1"/>
</dbReference>
<keyword evidence="9" id="KW-0378">Hydrolase</keyword>
<dbReference type="Proteomes" id="UP001285354">
    <property type="component" value="Unassembled WGS sequence"/>
</dbReference>
<dbReference type="Pfam" id="PF12706">
    <property type="entry name" value="Lactamase_B_2"/>
    <property type="match status" value="1"/>
</dbReference>
<feature type="domain" description="Metallo-beta-lactamase" evidence="12">
    <location>
        <begin position="652"/>
        <end position="850"/>
    </location>
</feature>
<feature type="compositionally biased region" description="Basic and acidic residues" evidence="11">
    <location>
        <begin position="280"/>
        <end position="310"/>
    </location>
</feature>
<organism evidence="13 14">
    <name type="scientific">Diplocarpon rosae</name>
    <dbReference type="NCBI Taxonomy" id="946125"/>
    <lineage>
        <taxon>Eukaryota</taxon>
        <taxon>Fungi</taxon>
        <taxon>Dikarya</taxon>
        <taxon>Ascomycota</taxon>
        <taxon>Pezizomycotina</taxon>
        <taxon>Leotiomycetes</taxon>
        <taxon>Helotiales</taxon>
        <taxon>Drepanopezizaceae</taxon>
        <taxon>Diplocarpon</taxon>
    </lineage>
</organism>
<evidence type="ECO:0000256" key="10">
    <source>
        <dbReference type="ARBA" id="ARBA00022833"/>
    </source>
</evidence>
<dbReference type="AlphaFoldDB" id="A0AAD9WHZ1"/>
<gene>
    <name evidence="13" type="ORF">QTJ16_001004</name>
</gene>
<dbReference type="InterPro" id="IPR027794">
    <property type="entry name" value="tRNase_Z_dom"/>
</dbReference>
<evidence type="ECO:0000256" key="7">
    <source>
        <dbReference type="ARBA" id="ARBA00022723"/>
    </source>
</evidence>
<dbReference type="SUPFAM" id="SSF56281">
    <property type="entry name" value="Metallo-hydrolase/oxidoreductase"/>
    <property type="match status" value="2"/>
</dbReference>
<evidence type="ECO:0000256" key="4">
    <source>
        <dbReference type="ARBA" id="ARBA00012477"/>
    </source>
</evidence>
<accession>A0AAD9WHZ1</accession>
<evidence type="ECO:0000256" key="9">
    <source>
        <dbReference type="ARBA" id="ARBA00022801"/>
    </source>
</evidence>
<evidence type="ECO:0000256" key="1">
    <source>
        <dbReference type="ARBA" id="ARBA00000402"/>
    </source>
</evidence>
<keyword evidence="10" id="KW-0862">Zinc</keyword>
<dbReference type="GO" id="GO:0042781">
    <property type="term" value="F:3'-tRNA processing endoribonuclease activity"/>
    <property type="evidence" value="ECO:0007669"/>
    <property type="project" value="UniProtKB-EC"/>
</dbReference>
<evidence type="ECO:0000256" key="6">
    <source>
        <dbReference type="ARBA" id="ARBA00022722"/>
    </source>
</evidence>
<evidence type="ECO:0000256" key="3">
    <source>
        <dbReference type="ARBA" id="ARBA00007823"/>
    </source>
</evidence>
<keyword evidence="7" id="KW-0479">Metal-binding</keyword>
<comment type="similarity">
    <text evidence="3">Belongs to the RNase Z family.</text>
</comment>
<dbReference type="CDD" id="cd07718">
    <property type="entry name" value="RNaseZ_ELAC1_ELAC2-C-term-like_MBL-fold"/>
    <property type="match status" value="1"/>
</dbReference>
<dbReference type="GO" id="GO:1990180">
    <property type="term" value="P:mitochondrial tRNA 3'-end processing"/>
    <property type="evidence" value="ECO:0007669"/>
    <property type="project" value="TreeGrafter"/>
</dbReference>
<proteinExistence type="inferred from homology"/>
<evidence type="ECO:0000259" key="12">
    <source>
        <dbReference type="SMART" id="SM00849"/>
    </source>
</evidence>
<dbReference type="Pfam" id="PF13691">
    <property type="entry name" value="Lactamase_B_4"/>
    <property type="match status" value="1"/>
</dbReference>
<keyword evidence="6" id="KW-0540">Nuclease</keyword>
<dbReference type="EMBL" id="JAUBYV010000001">
    <property type="protein sequence ID" value="KAK2630184.1"/>
    <property type="molecule type" value="Genomic_DNA"/>
</dbReference>
<keyword evidence="5" id="KW-0819">tRNA processing</keyword>
<dbReference type="SMART" id="SM00849">
    <property type="entry name" value="Lactamase_B"/>
    <property type="match status" value="1"/>
</dbReference>